<dbReference type="InterPro" id="IPR003661">
    <property type="entry name" value="HisK_dim/P_dom"/>
</dbReference>
<evidence type="ECO:0000313" key="6">
    <source>
        <dbReference type="Proteomes" id="UP000199666"/>
    </source>
</evidence>
<dbReference type="SUPFAM" id="SSF55874">
    <property type="entry name" value="ATPase domain of HSP90 chaperone/DNA topoisomerase II/histidine kinase"/>
    <property type="match status" value="1"/>
</dbReference>
<dbReference type="Gene3D" id="3.30.565.10">
    <property type="entry name" value="Histidine kinase-like ATPase, C-terminal domain"/>
    <property type="match status" value="1"/>
</dbReference>
<evidence type="ECO:0000256" key="3">
    <source>
        <dbReference type="ARBA" id="ARBA00022553"/>
    </source>
</evidence>
<dbReference type="SMART" id="SM00387">
    <property type="entry name" value="HATPase_c"/>
    <property type="match status" value="1"/>
</dbReference>
<evidence type="ECO:0000259" key="4">
    <source>
        <dbReference type="PROSITE" id="PS50109"/>
    </source>
</evidence>
<proteinExistence type="predicted"/>
<dbReference type="PANTHER" id="PTHR43547:SF2">
    <property type="entry name" value="HYBRID SIGNAL TRANSDUCTION HISTIDINE KINASE C"/>
    <property type="match status" value="1"/>
</dbReference>
<evidence type="ECO:0000313" key="5">
    <source>
        <dbReference type="EMBL" id="SFH06445.1"/>
    </source>
</evidence>
<feature type="domain" description="Histidine kinase" evidence="4">
    <location>
        <begin position="18"/>
        <end position="232"/>
    </location>
</feature>
<evidence type="ECO:0000256" key="1">
    <source>
        <dbReference type="ARBA" id="ARBA00000085"/>
    </source>
</evidence>
<evidence type="ECO:0000256" key="2">
    <source>
        <dbReference type="ARBA" id="ARBA00012438"/>
    </source>
</evidence>
<accession>A0A1I2WYU4</accession>
<keyword evidence="3" id="KW-0597">Phosphoprotein</keyword>
<dbReference type="RefSeq" id="WP_090993314.1">
    <property type="nucleotide sequence ID" value="NZ_FOPP01000004.1"/>
</dbReference>
<protein>
    <recommendedName>
        <fullName evidence="2">histidine kinase</fullName>
        <ecNumber evidence="2">2.7.13.3</ecNumber>
    </recommendedName>
</protein>
<dbReference type="Pfam" id="PF02518">
    <property type="entry name" value="HATPase_c"/>
    <property type="match status" value="1"/>
</dbReference>
<dbReference type="EMBL" id="FOPP01000004">
    <property type="protein sequence ID" value="SFH06445.1"/>
    <property type="molecule type" value="Genomic_DNA"/>
</dbReference>
<keyword evidence="5" id="KW-0808">Transferase</keyword>
<dbReference type="PANTHER" id="PTHR43547">
    <property type="entry name" value="TWO-COMPONENT HISTIDINE KINASE"/>
    <property type="match status" value="1"/>
</dbReference>
<dbReference type="STRING" id="414048.SAMN04489864_104390"/>
<dbReference type="SUPFAM" id="SSF47384">
    <property type="entry name" value="Homodimeric domain of signal transducing histidine kinase"/>
    <property type="match status" value="1"/>
</dbReference>
<comment type="catalytic activity">
    <reaction evidence="1">
        <text>ATP + protein L-histidine = ADP + protein N-phospho-L-histidine.</text>
        <dbReference type="EC" id="2.7.13.3"/>
    </reaction>
</comment>
<dbReference type="InterPro" id="IPR003594">
    <property type="entry name" value="HATPase_dom"/>
</dbReference>
<dbReference type="AlphaFoldDB" id="A0A1I2WYU4"/>
<dbReference type="InterPro" id="IPR036890">
    <property type="entry name" value="HATPase_C_sf"/>
</dbReference>
<dbReference type="Gene3D" id="1.10.287.130">
    <property type="match status" value="1"/>
</dbReference>
<dbReference type="CDD" id="cd00082">
    <property type="entry name" value="HisKA"/>
    <property type="match status" value="1"/>
</dbReference>
<dbReference type="EC" id="2.7.13.3" evidence="2"/>
<dbReference type="CDD" id="cd00075">
    <property type="entry name" value="HATPase"/>
    <property type="match status" value="1"/>
</dbReference>
<dbReference type="PRINTS" id="PR00344">
    <property type="entry name" value="BCTRLSENSOR"/>
</dbReference>
<dbReference type="GO" id="GO:0000155">
    <property type="term" value="F:phosphorelay sensor kinase activity"/>
    <property type="evidence" value="ECO:0007669"/>
    <property type="project" value="InterPro"/>
</dbReference>
<name>A0A1I2WYU4_9SPHI</name>
<dbReference type="Pfam" id="PF00512">
    <property type="entry name" value="HisKA"/>
    <property type="match status" value="1"/>
</dbReference>
<dbReference type="Proteomes" id="UP000199666">
    <property type="component" value="Unassembled WGS sequence"/>
</dbReference>
<dbReference type="PROSITE" id="PS50109">
    <property type="entry name" value="HIS_KIN"/>
    <property type="match status" value="1"/>
</dbReference>
<keyword evidence="5" id="KW-0418">Kinase</keyword>
<dbReference type="InterPro" id="IPR004358">
    <property type="entry name" value="Sig_transdc_His_kin-like_C"/>
</dbReference>
<organism evidence="5 6">
    <name type="scientific">Pedobacter insulae</name>
    <dbReference type="NCBI Taxonomy" id="414048"/>
    <lineage>
        <taxon>Bacteria</taxon>
        <taxon>Pseudomonadati</taxon>
        <taxon>Bacteroidota</taxon>
        <taxon>Sphingobacteriia</taxon>
        <taxon>Sphingobacteriales</taxon>
        <taxon>Sphingobacteriaceae</taxon>
        <taxon>Pedobacter</taxon>
    </lineage>
</organism>
<dbReference type="InterPro" id="IPR036097">
    <property type="entry name" value="HisK_dim/P_sf"/>
</dbReference>
<sequence>MDAKNLNEQNEKMDYFVDVIHHLKTPFNHIKGLATLLEKSRTLTPEQVTYIELIKASAQSGLEMTTNLLDLNSHEINSSIKTELVELDNFVGDRILQFNPIALVKNIGFTINIEAKSICTDKGYLATIFDNLTCNAIKFSPADSTIGIQVIQSIEGIKISIKDQGPGFTEHDKTYLYHRFKKLSANPTGGETSNGLGLAIVKQLVDKLDGNIELNSIAGQGSEFIVTIPSHSIR</sequence>
<reference evidence="5 6" key="1">
    <citation type="submission" date="2016-10" db="EMBL/GenBank/DDBJ databases">
        <authorList>
            <person name="de Groot N.N."/>
        </authorList>
    </citation>
    <scope>NUCLEOTIDE SEQUENCE [LARGE SCALE GENOMIC DNA]</scope>
    <source>
        <strain evidence="5 6">DSM 18684</strain>
    </source>
</reference>
<dbReference type="SMART" id="SM00388">
    <property type="entry name" value="HisKA"/>
    <property type="match status" value="1"/>
</dbReference>
<dbReference type="OrthoDB" id="9811889at2"/>
<dbReference type="InterPro" id="IPR005467">
    <property type="entry name" value="His_kinase_dom"/>
</dbReference>
<gene>
    <name evidence="5" type="ORF">SAMN04489864_104390</name>
</gene>
<keyword evidence="6" id="KW-1185">Reference proteome</keyword>